<dbReference type="Gene3D" id="3.40.50.150">
    <property type="entry name" value="Vaccinia Virus protein VP39"/>
    <property type="match status" value="1"/>
</dbReference>
<dbReference type="AlphaFoldDB" id="A0A1G1VU93"/>
<sequence length="196" mass="22545">MLDLVLYVLEKFFRNLADFLHGIRLLQRKPPEKFSKPLRLDLGIGLSKPPGFVGIDIALLPRVDLIHDLETGLPFPDSSVREIRASHTLEHLPHRTIPTLLRECFRVLEPGGKITIKVPDLEKVMRSFLKLNEEKRWKEAWEWIFGSQSRKGQFHKTGFTKPRLRRLLNESGFADITIANYRTGVRSSLSATATKH</sequence>
<evidence type="ECO:0000313" key="2">
    <source>
        <dbReference type="Proteomes" id="UP000179233"/>
    </source>
</evidence>
<evidence type="ECO:0000313" key="1">
    <source>
        <dbReference type="EMBL" id="OGY18993.1"/>
    </source>
</evidence>
<gene>
    <name evidence="1" type="ORF">A2786_00965</name>
</gene>
<protein>
    <recommendedName>
        <fullName evidence="3">Methyltransferase type 11 domain-containing protein</fullName>
    </recommendedName>
</protein>
<dbReference type="Proteomes" id="UP000179233">
    <property type="component" value="Unassembled WGS sequence"/>
</dbReference>
<dbReference type="EMBL" id="MHCJ01000002">
    <property type="protein sequence ID" value="OGY18993.1"/>
    <property type="molecule type" value="Genomic_DNA"/>
</dbReference>
<accession>A0A1G1VU93</accession>
<organism evidence="1 2">
    <name type="scientific">Candidatus Chisholmbacteria bacterium RIFCSPHIGHO2_01_FULL_52_32</name>
    <dbReference type="NCBI Taxonomy" id="1797591"/>
    <lineage>
        <taxon>Bacteria</taxon>
        <taxon>Candidatus Chisholmiibacteriota</taxon>
    </lineage>
</organism>
<name>A0A1G1VU93_9BACT</name>
<reference evidence="1 2" key="1">
    <citation type="journal article" date="2016" name="Nat. Commun.">
        <title>Thousands of microbial genomes shed light on interconnected biogeochemical processes in an aquifer system.</title>
        <authorList>
            <person name="Anantharaman K."/>
            <person name="Brown C.T."/>
            <person name="Hug L.A."/>
            <person name="Sharon I."/>
            <person name="Castelle C.J."/>
            <person name="Probst A.J."/>
            <person name="Thomas B.C."/>
            <person name="Singh A."/>
            <person name="Wilkins M.J."/>
            <person name="Karaoz U."/>
            <person name="Brodie E.L."/>
            <person name="Williams K.H."/>
            <person name="Hubbard S.S."/>
            <person name="Banfield J.F."/>
        </authorList>
    </citation>
    <scope>NUCLEOTIDE SEQUENCE [LARGE SCALE GENOMIC DNA]</scope>
</reference>
<dbReference type="Pfam" id="PF13489">
    <property type="entry name" value="Methyltransf_23"/>
    <property type="match status" value="1"/>
</dbReference>
<proteinExistence type="predicted"/>
<comment type="caution">
    <text evidence="1">The sequence shown here is derived from an EMBL/GenBank/DDBJ whole genome shotgun (WGS) entry which is preliminary data.</text>
</comment>
<dbReference type="SUPFAM" id="SSF53335">
    <property type="entry name" value="S-adenosyl-L-methionine-dependent methyltransferases"/>
    <property type="match status" value="1"/>
</dbReference>
<dbReference type="InterPro" id="IPR029063">
    <property type="entry name" value="SAM-dependent_MTases_sf"/>
</dbReference>
<evidence type="ECO:0008006" key="3">
    <source>
        <dbReference type="Google" id="ProtNLM"/>
    </source>
</evidence>